<comment type="catalytic activity">
    <reaction evidence="7">
        <text>L-aspartate + L-glutamine + ATP + H2O = L-asparagine + L-glutamate + AMP + diphosphate + H(+)</text>
        <dbReference type="Rhea" id="RHEA:12228"/>
        <dbReference type="ChEBI" id="CHEBI:15377"/>
        <dbReference type="ChEBI" id="CHEBI:15378"/>
        <dbReference type="ChEBI" id="CHEBI:29985"/>
        <dbReference type="ChEBI" id="CHEBI:29991"/>
        <dbReference type="ChEBI" id="CHEBI:30616"/>
        <dbReference type="ChEBI" id="CHEBI:33019"/>
        <dbReference type="ChEBI" id="CHEBI:58048"/>
        <dbReference type="ChEBI" id="CHEBI:58359"/>
        <dbReference type="ChEBI" id="CHEBI:456215"/>
        <dbReference type="EC" id="6.3.5.4"/>
    </reaction>
</comment>
<organism evidence="9 10">
    <name type="scientific">Flavobacterium paronense</name>
    <dbReference type="NCBI Taxonomy" id="1392775"/>
    <lineage>
        <taxon>Bacteria</taxon>
        <taxon>Pseudomonadati</taxon>
        <taxon>Bacteroidota</taxon>
        <taxon>Flavobacteriia</taxon>
        <taxon>Flavobacteriales</taxon>
        <taxon>Flavobacteriaceae</taxon>
        <taxon>Flavobacterium</taxon>
    </lineage>
</organism>
<evidence type="ECO:0000256" key="3">
    <source>
        <dbReference type="ARBA" id="ARBA00012737"/>
    </source>
</evidence>
<evidence type="ECO:0000256" key="7">
    <source>
        <dbReference type="ARBA" id="ARBA00048741"/>
    </source>
</evidence>
<dbReference type="InterPro" id="IPR006426">
    <property type="entry name" value="Asn_synth_AEB"/>
</dbReference>
<dbReference type="InterPro" id="IPR001962">
    <property type="entry name" value="Asn_synthase"/>
</dbReference>
<evidence type="ECO:0000256" key="2">
    <source>
        <dbReference type="ARBA" id="ARBA00005752"/>
    </source>
</evidence>
<dbReference type="SUPFAM" id="SSF52402">
    <property type="entry name" value="Adenine nucleotide alpha hydrolases-like"/>
    <property type="match status" value="1"/>
</dbReference>
<feature type="domain" description="Glutamine amidotransferase type-2" evidence="8">
    <location>
        <begin position="2"/>
        <end position="210"/>
    </location>
</feature>
<dbReference type="RefSeq" id="WP_290284820.1">
    <property type="nucleotide sequence ID" value="NZ_JAUFQN010000019.1"/>
</dbReference>
<dbReference type="InterPro" id="IPR017932">
    <property type="entry name" value="GATase_2_dom"/>
</dbReference>
<dbReference type="EMBL" id="JBHMFB010000003">
    <property type="protein sequence ID" value="MFB9088212.1"/>
    <property type="molecule type" value="Genomic_DNA"/>
</dbReference>
<dbReference type="Pfam" id="PF00733">
    <property type="entry name" value="Asn_synthase"/>
    <property type="match status" value="1"/>
</dbReference>
<comment type="caution">
    <text evidence="9">The sequence shown here is derived from an EMBL/GenBank/DDBJ whole genome shotgun (WGS) entry which is preliminary data.</text>
</comment>
<comment type="pathway">
    <text evidence="1">Amino-acid biosynthesis; L-asparagine biosynthesis; L-asparagine from L-aspartate (L-Gln route): step 1/1.</text>
</comment>
<dbReference type="Pfam" id="PF13537">
    <property type="entry name" value="GATase_7"/>
    <property type="match status" value="1"/>
</dbReference>
<evidence type="ECO:0000313" key="10">
    <source>
        <dbReference type="Proteomes" id="UP001589576"/>
    </source>
</evidence>
<dbReference type="Gene3D" id="3.40.50.620">
    <property type="entry name" value="HUPs"/>
    <property type="match status" value="1"/>
</dbReference>
<dbReference type="Proteomes" id="UP001589576">
    <property type="component" value="Unassembled WGS sequence"/>
</dbReference>
<evidence type="ECO:0000256" key="6">
    <source>
        <dbReference type="ARBA" id="ARBA00022962"/>
    </source>
</evidence>
<accession>A0ABV5GAR7</accession>
<dbReference type="PANTHER" id="PTHR43284:SF1">
    <property type="entry name" value="ASPARAGINE SYNTHETASE"/>
    <property type="match status" value="1"/>
</dbReference>
<dbReference type="PIRSF" id="PIRSF001589">
    <property type="entry name" value="Asn_synthetase_glu-h"/>
    <property type="match status" value="1"/>
</dbReference>
<keyword evidence="9" id="KW-0436">Ligase</keyword>
<dbReference type="InterPro" id="IPR014729">
    <property type="entry name" value="Rossmann-like_a/b/a_fold"/>
</dbReference>
<evidence type="ECO:0000256" key="1">
    <source>
        <dbReference type="ARBA" id="ARBA00005187"/>
    </source>
</evidence>
<comment type="similarity">
    <text evidence="2">Belongs to the asparagine synthetase family.</text>
</comment>
<dbReference type="CDD" id="cd00712">
    <property type="entry name" value="AsnB"/>
    <property type="match status" value="1"/>
</dbReference>
<keyword evidence="6" id="KW-0315">Glutamine amidotransferase</keyword>
<dbReference type="EC" id="6.3.5.4" evidence="3"/>
<dbReference type="Gene3D" id="3.60.20.10">
    <property type="entry name" value="Glutamine Phosphoribosylpyrophosphate, subunit 1, domain 1"/>
    <property type="match status" value="1"/>
</dbReference>
<protein>
    <recommendedName>
        <fullName evidence="3">asparagine synthase (glutamine-hydrolyzing)</fullName>
        <ecNumber evidence="3">6.3.5.4</ecNumber>
    </recommendedName>
</protein>
<gene>
    <name evidence="9" type="primary">asnB</name>
    <name evidence="9" type="ORF">ACFFUU_01200</name>
</gene>
<dbReference type="GO" id="GO:0004066">
    <property type="term" value="F:asparagine synthase (glutamine-hydrolyzing) activity"/>
    <property type="evidence" value="ECO:0007669"/>
    <property type="project" value="UniProtKB-EC"/>
</dbReference>
<dbReference type="NCBIfam" id="TIGR01536">
    <property type="entry name" value="asn_synth_AEB"/>
    <property type="match status" value="1"/>
</dbReference>
<evidence type="ECO:0000313" key="9">
    <source>
        <dbReference type="EMBL" id="MFB9088212.1"/>
    </source>
</evidence>
<dbReference type="InterPro" id="IPR029055">
    <property type="entry name" value="Ntn_hydrolases_N"/>
</dbReference>
<reference evidence="9 10" key="1">
    <citation type="submission" date="2024-09" db="EMBL/GenBank/DDBJ databases">
        <authorList>
            <person name="Sun Q."/>
            <person name="Mori K."/>
        </authorList>
    </citation>
    <scope>NUCLEOTIDE SEQUENCE [LARGE SCALE GENOMIC DNA]</scope>
    <source>
        <strain evidence="9 10">CECT 8460</strain>
    </source>
</reference>
<name>A0ABV5GAR7_9FLAO</name>
<dbReference type="InterPro" id="IPR051786">
    <property type="entry name" value="ASN_synthetase/amidase"/>
</dbReference>
<dbReference type="PROSITE" id="PS51278">
    <property type="entry name" value="GATASE_TYPE_2"/>
    <property type="match status" value="1"/>
</dbReference>
<keyword evidence="10" id="KW-1185">Reference proteome</keyword>
<keyword evidence="5" id="KW-0067">ATP-binding</keyword>
<keyword evidence="4" id="KW-0547">Nucleotide-binding</keyword>
<sequence length="564" mass="65835">MCGIIGIVGDKANATTILQMLDVQKHRGPDFMDYYCEKEKIALGHNRLSIIDLSSNANQPFTSDCGNYVLVFNGEIYNYIELRNELQNKYSFRTQSDTEVLLNSYKEWGESCLDRFNGMFSFAIWNIKEQTLFAARDRFGVKPFYYYFDHSNFYFASEINTIFAAGVLKNTDDKVWLNFFSEGSYGLPNETFWENIKQLPGGHFLTLKNEALQIKKWYFFEDRILKLQSQFQVNEEEYITNLLLKAINLRFRADVPVGFNLSGGLDSSTLLALIDQQAIDKSSVEAFTFITNDDRYDELFWVKAMLKDRPYPLNVCPISADEIPALSLKMSIHQLEPYGGIPTIAYSKIFQAARQKGVKVLLDGQGSDEAWAGYDYYTNNSQNIIQGVTNSPFRTKVLDTDFAKNYVKTIYPKPFDDDLLNLQYRDLFYTKIPRALRFNDRVSMLYGTELREPFLDYELVEYVFSRPIDFKIKDGVQKWMLRKIAKRFLQKDLVLAPKRPLQTPQREWLSEDLKDWVRAEVEILYANNWFNKKEMETELDLFFKGDTQSSFHIWQWISAAQILK</sequence>
<dbReference type="SUPFAM" id="SSF56235">
    <property type="entry name" value="N-terminal nucleophile aminohydrolases (Ntn hydrolases)"/>
    <property type="match status" value="1"/>
</dbReference>
<evidence type="ECO:0000256" key="4">
    <source>
        <dbReference type="ARBA" id="ARBA00022741"/>
    </source>
</evidence>
<evidence type="ECO:0000259" key="8">
    <source>
        <dbReference type="PROSITE" id="PS51278"/>
    </source>
</evidence>
<evidence type="ECO:0000256" key="5">
    <source>
        <dbReference type="ARBA" id="ARBA00022840"/>
    </source>
</evidence>
<dbReference type="CDD" id="cd01991">
    <property type="entry name" value="Asn_synthase_B_C"/>
    <property type="match status" value="1"/>
</dbReference>
<dbReference type="PANTHER" id="PTHR43284">
    <property type="entry name" value="ASPARAGINE SYNTHETASE (GLUTAMINE-HYDROLYZING)"/>
    <property type="match status" value="1"/>
</dbReference>
<dbReference type="InterPro" id="IPR033738">
    <property type="entry name" value="AsnB_N"/>
</dbReference>
<proteinExistence type="inferred from homology"/>